<evidence type="ECO:0008006" key="2">
    <source>
        <dbReference type="Google" id="ProtNLM"/>
    </source>
</evidence>
<dbReference type="InterPro" id="IPR022028">
    <property type="entry name" value="DUF3604"/>
</dbReference>
<feature type="non-terminal residue" evidence="1">
    <location>
        <position position="1"/>
    </location>
</feature>
<reference evidence="1" key="1">
    <citation type="submission" date="2018-05" db="EMBL/GenBank/DDBJ databases">
        <authorList>
            <person name="Lanie J.A."/>
            <person name="Ng W.-L."/>
            <person name="Kazmierczak K.M."/>
            <person name="Andrzejewski T.M."/>
            <person name="Davidsen T.M."/>
            <person name="Wayne K.J."/>
            <person name="Tettelin H."/>
            <person name="Glass J.I."/>
            <person name="Rusch D."/>
            <person name="Podicherti R."/>
            <person name="Tsui H.-C.T."/>
            <person name="Winkler M.E."/>
        </authorList>
    </citation>
    <scope>NUCLEOTIDE SEQUENCE</scope>
</reference>
<feature type="non-terminal residue" evidence="1">
    <location>
        <position position="409"/>
    </location>
</feature>
<organism evidence="1">
    <name type="scientific">marine metagenome</name>
    <dbReference type="NCBI Taxonomy" id="408172"/>
    <lineage>
        <taxon>unclassified sequences</taxon>
        <taxon>metagenomes</taxon>
        <taxon>ecological metagenomes</taxon>
    </lineage>
</organism>
<dbReference type="Gene3D" id="3.20.20.140">
    <property type="entry name" value="Metal-dependent hydrolases"/>
    <property type="match status" value="1"/>
</dbReference>
<dbReference type="Pfam" id="PF12228">
    <property type="entry name" value="DUF3604"/>
    <property type="match status" value="1"/>
</dbReference>
<name>A0A382L5Y9_9ZZZZ</name>
<gene>
    <name evidence="1" type="ORF">METZ01_LOCUS283271</name>
</gene>
<accession>A0A382L5Y9</accession>
<protein>
    <recommendedName>
        <fullName evidence="2">DUF3604 domain-containing protein</fullName>
    </recommendedName>
</protein>
<evidence type="ECO:0000313" key="1">
    <source>
        <dbReference type="EMBL" id="SVC30417.1"/>
    </source>
</evidence>
<dbReference type="AlphaFoldDB" id="A0A382L5Y9"/>
<sequence length="409" mass="44812">PQFDNPVADNYTTITCSREGARFEAYFDPRGHKRPFNAVAVIRLVSGPLYPGHTITVTLGDISGGSRGLAVQSFPENACDFAVFLDPLSSGEYKRVYCQSSNFTILSGPSEYFTVVAPTIVEVGKPFRVQVRGNDKFGNPTPVDKTGLTLDADPAINVVLSQSDGRATWIDGVILNATGVRRLELKDGEKILAISNPIVAQTKVDEIICWGDTQAQTASTVGVGTPDEYFAYARDLAAIDFTTHQGNDFILSDGDLEEVRLAAKKYNEPGRFAAFFGWEWSGPTGTGGDRNVMFLDDEGPIYRSSHWQLCPDEIAKNAAATEAVHARDLQERIRTYMAETGRKVIMVPHIGGRRSDFQAQDPELEPVFEICSNHGVFEWRLHEFLNAGVRVGVVGASDDHTCRPGLAYP</sequence>
<proteinExistence type="predicted"/>
<dbReference type="EMBL" id="UINC01084096">
    <property type="protein sequence ID" value="SVC30417.1"/>
    <property type="molecule type" value="Genomic_DNA"/>
</dbReference>